<proteinExistence type="predicted"/>
<dbReference type="PANTHER" id="PTHR47723">
    <property type="entry name" value="OS05G0353850 PROTEIN"/>
    <property type="match status" value="1"/>
</dbReference>
<sequence length="140" mass="15749">MALFSSSRFMYLNFSWMLSQFISLYLDCLTDKELRHFGALKTDNSVRGLGVAIRDDRGELIAAAAKLVCGMFTPNVTELFTIRFGLQLAMDLGLKHIYLESDAQAAIRMALQCDADLGYEGVFVNEIQKSNALNIRRRSI</sequence>
<dbReference type="InterPro" id="IPR012337">
    <property type="entry name" value="RNaseH-like_sf"/>
</dbReference>
<dbReference type="InterPro" id="IPR044730">
    <property type="entry name" value="RNase_H-like_dom_plant"/>
</dbReference>
<dbReference type="Gene3D" id="3.30.420.10">
    <property type="entry name" value="Ribonuclease H-like superfamily/Ribonuclease H"/>
    <property type="match status" value="1"/>
</dbReference>
<dbReference type="PANTHER" id="PTHR47723:SF19">
    <property type="entry name" value="POLYNUCLEOTIDYL TRANSFERASE, RIBONUCLEASE H-LIKE SUPERFAMILY PROTEIN"/>
    <property type="match status" value="1"/>
</dbReference>
<feature type="domain" description="RNase H type-1" evidence="1">
    <location>
        <begin position="38"/>
        <end position="109"/>
    </location>
</feature>
<dbReference type="Proteomes" id="UP000507222">
    <property type="component" value="Unassembled WGS sequence"/>
</dbReference>
<dbReference type="InterPro" id="IPR002156">
    <property type="entry name" value="RNaseH_domain"/>
</dbReference>
<organism evidence="2 3">
    <name type="scientific">Prunus armeniaca</name>
    <name type="common">Apricot</name>
    <name type="synonym">Armeniaca vulgaris</name>
    <dbReference type="NCBI Taxonomy" id="36596"/>
    <lineage>
        <taxon>Eukaryota</taxon>
        <taxon>Viridiplantae</taxon>
        <taxon>Streptophyta</taxon>
        <taxon>Embryophyta</taxon>
        <taxon>Tracheophyta</taxon>
        <taxon>Spermatophyta</taxon>
        <taxon>Magnoliopsida</taxon>
        <taxon>eudicotyledons</taxon>
        <taxon>Gunneridae</taxon>
        <taxon>Pentapetalae</taxon>
        <taxon>rosids</taxon>
        <taxon>fabids</taxon>
        <taxon>Rosales</taxon>
        <taxon>Rosaceae</taxon>
        <taxon>Amygdaloideae</taxon>
        <taxon>Amygdaleae</taxon>
        <taxon>Prunus</taxon>
    </lineage>
</organism>
<dbReference type="GO" id="GO:0003676">
    <property type="term" value="F:nucleic acid binding"/>
    <property type="evidence" value="ECO:0007669"/>
    <property type="project" value="InterPro"/>
</dbReference>
<evidence type="ECO:0000313" key="2">
    <source>
        <dbReference type="EMBL" id="CAB4289208.1"/>
    </source>
</evidence>
<gene>
    <name evidence="2" type="ORF">CURHAP_LOCUS47672</name>
</gene>
<protein>
    <recommendedName>
        <fullName evidence="1">RNase H type-1 domain-containing protein</fullName>
    </recommendedName>
</protein>
<accession>A0A6J5VTL9</accession>
<dbReference type="InterPro" id="IPR036397">
    <property type="entry name" value="RNaseH_sf"/>
</dbReference>
<evidence type="ECO:0000313" key="3">
    <source>
        <dbReference type="Proteomes" id="UP000507222"/>
    </source>
</evidence>
<dbReference type="Pfam" id="PF13456">
    <property type="entry name" value="RVT_3"/>
    <property type="match status" value="1"/>
</dbReference>
<dbReference type="SUPFAM" id="SSF53098">
    <property type="entry name" value="Ribonuclease H-like"/>
    <property type="match status" value="1"/>
</dbReference>
<name>A0A6J5VTL9_PRUAR</name>
<dbReference type="GO" id="GO:0004523">
    <property type="term" value="F:RNA-DNA hybrid ribonuclease activity"/>
    <property type="evidence" value="ECO:0007669"/>
    <property type="project" value="InterPro"/>
</dbReference>
<dbReference type="AlphaFoldDB" id="A0A6J5VTL9"/>
<reference evidence="2 3" key="1">
    <citation type="submission" date="2020-05" db="EMBL/GenBank/DDBJ databases">
        <authorList>
            <person name="Campoy J."/>
            <person name="Schneeberger K."/>
            <person name="Spophaly S."/>
        </authorList>
    </citation>
    <scope>NUCLEOTIDE SEQUENCE [LARGE SCALE GENOMIC DNA]</scope>
    <source>
        <strain evidence="2">PruArmRojPasFocal</strain>
    </source>
</reference>
<evidence type="ECO:0000259" key="1">
    <source>
        <dbReference type="Pfam" id="PF13456"/>
    </source>
</evidence>
<dbReference type="CDD" id="cd06222">
    <property type="entry name" value="RNase_H_like"/>
    <property type="match status" value="1"/>
</dbReference>
<dbReference type="EMBL" id="CAEKDK010000008">
    <property type="protein sequence ID" value="CAB4289208.1"/>
    <property type="molecule type" value="Genomic_DNA"/>
</dbReference>
<dbReference type="InterPro" id="IPR053151">
    <property type="entry name" value="RNase_H-like"/>
</dbReference>